<comment type="caution">
    <text evidence="2">The sequence shown here is derived from an EMBL/GenBank/DDBJ whole genome shotgun (WGS) entry which is preliminary data.</text>
</comment>
<dbReference type="OMA" id="FITKVYY"/>
<dbReference type="AlphaFoldDB" id="A0A429G9R5"/>
<dbReference type="CDD" id="cd06552">
    <property type="entry name" value="ASCH_yqfb_like"/>
    <property type="match status" value="1"/>
</dbReference>
<reference evidence="2 3" key="1">
    <citation type="submission" date="2018-10" db="EMBL/GenBank/DDBJ databases">
        <title>Co-occurring genomic capacity for anaerobic methane metabolism and dissimilatory sulfite reduction discovered in the Korarchaeota.</title>
        <authorList>
            <person name="Mckay L.J."/>
            <person name="Dlakic M."/>
            <person name="Fields M.W."/>
            <person name="Delmont T.O."/>
            <person name="Eren A.M."/>
            <person name="Jay Z.J."/>
            <person name="Klingelsmith K.B."/>
            <person name="Rusch D.B."/>
            <person name="Inskeep W.P."/>
        </authorList>
    </citation>
    <scope>NUCLEOTIDE SEQUENCE [LARGE SCALE GENOMIC DNA]</scope>
    <source>
        <strain evidence="2 3">WS</strain>
    </source>
</reference>
<dbReference type="Pfam" id="PF04266">
    <property type="entry name" value="ASCH"/>
    <property type="match status" value="1"/>
</dbReference>
<evidence type="ECO:0000313" key="2">
    <source>
        <dbReference type="EMBL" id="RSN70533.1"/>
    </source>
</evidence>
<accession>A0A429G9R5</accession>
<dbReference type="PANTHER" id="PTHR42250">
    <property type="entry name" value="ASCH DOMAIN-CONTAINING PROTEIN"/>
    <property type="match status" value="1"/>
</dbReference>
<dbReference type="GeneID" id="6094330"/>
<organism evidence="2 3">
    <name type="scientific">Candidatus Korarchaeum cryptofilum</name>
    <dbReference type="NCBI Taxonomy" id="498846"/>
    <lineage>
        <taxon>Archaea</taxon>
        <taxon>Thermoproteota</taxon>
        <taxon>Candidatus Korarchaeia</taxon>
        <taxon>Candidatus Korarchaeales</taxon>
        <taxon>Candidatus Korarchaeaceae</taxon>
        <taxon>Candidatus Korarchaeum</taxon>
    </lineage>
</organism>
<name>A0A429G9R5_9CREN</name>
<dbReference type="SMART" id="SM01022">
    <property type="entry name" value="ASCH"/>
    <property type="match status" value="1"/>
</dbReference>
<gene>
    <name evidence="2" type="ORF">D9Q81_00560</name>
</gene>
<evidence type="ECO:0000259" key="1">
    <source>
        <dbReference type="SMART" id="SM01022"/>
    </source>
</evidence>
<dbReference type="PANTHER" id="PTHR42250:SF1">
    <property type="entry name" value="ASCH DOMAIN-CONTAINING PROTEIN"/>
    <property type="match status" value="1"/>
</dbReference>
<proteinExistence type="predicted"/>
<dbReference type="InterPro" id="IPR007374">
    <property type="entry name" value="ASCH_domain"/>
</dbReference>
<dbReference type="Proteomes" id="UP000278149">
    <property type="component" value="Unassembled WGS sequence"/>
</dbReference>
<evidence type="ECO:0000313" key="3">
    <source>
        <dbReference type="Proteomes" id="UP000278149"/>
    </source>
</evidence>
<dbReference type="EMBL" id="RCOR01000006">
    <property type="protein sequence ID" value="RSN70533.1"/>
    <property type="molecule type" value="Genomic_DNA"/>
</dbReference>
<dbReference type="Gene3D" id="2.30.130.30">
    <property type="entry name" value="Hypothetical protein"/>
    <property type="match status" value="1"/>
</dbReference>
<protein>
    <submittedName>
        <fullName evidence="2">ASCH domain-containing protein</fullName>
    </submittedName>
</protein>
<dbReference type="SUPFAM" id="SSF88697">
    <property type="entry name" value="PUA domain-like"/>
    <property type="match status" value="1"/>
</dbReference>
<feature type="domain" description="ASCH" evidence="1">
    <location>
        <begin position="4"/>
        <end position="102"/>
    </location>
</feature>
<dbReference type="InterPro" id="IPR015947">
    <property type="entry name" value="PUA-like_sf"/>
</dbReference>
<sequence length="104" mass="12064">MKVLKFKGKYKSWIISGRKRSTIRMETSLNPGDLVYLEAGEERIGEAIIREVRELSLGEIDDDLAREDGFQSVDDLIDELISIYGDEIFNRRLKLIRFDLIGRD</sequence>
<dbReference type="RefSeq" id="WP_012309696.1">
    <property type="nucleotide sequence ID" value="NZ_RCOR01000006.1"/>
</dbReference>